<name>A0A2Z4FGN9_9DELT</name>
<evidence type="ECO:0000256" key="4">
    <source>
        <dbReference type="SAM" id="SignalP"/>
    </source>
</evidence>
<keyword evidence="1" id="KW-0677">Repeat</keyword>
<evidence type="ECO:0008006" key="7">
    <source>
        <dbReference type="Google" id="ProtNLM"/>
    </source>
</evidence>
<proteinExistence type="predicted"/>
<feature type="compositionally biased region" description="Basic and acidic residues" evidence="3">
    <location>
        <begin position="53"/>
        <end position="69"/>
    </location>
</feature>
<dbReference type="InterPro" id="IPR011990">
    <property type="entry name" value="TPR-like_helical_dom_sf"/>
</dbReference>
<accession>A0A2Z4FGN9</accession>
<dbReference type="Pfam" id="PF13174">
    <property type="entry name" value="TPR_6"/>
    <property type="match status" value="3"/>
</dbReference>
<dbReference type="SUPFAM" id="SSF48452">
    <property type="entry name" value="TPR-like"/>
    <property type="match status" value="2"/>
</dbReference>
<dbReference type="RefSeq" id="WP_111331466.1">
    <property type="nucleotide sequence ID" value="NZ_CP030032.1"/>
</dbReference>
<feature type="compositionally biased region" description="Basic and acidic residues" evidence="3">
    <location>
        <begin position="76"/>
        <end position="85"/>
    </location>
</feature>
<evidence type="ECO:0000313" key="6">
    <source>
        <dbReference type="Proteomes" id="UP000249799"/>
    </source>
</evidence>
<organism evidence="5 6">
    <name type="scientific">Bradymonas sediminis</name>
    <dbReference type="NCBI Taxonomy" id="1548548"/>
    <lineage>
        <taxon>Bacteria</taxon>
        <taxon>Deltaproteobacteria</taxon>
        <taxon>Bradymonadales</taxon>
        <taxon>Bradymonadaceae</taxon>
        <taxon>Bradymonas</taxon>
    </lineage>
</organism>
<keyword evidence="6" id="KW-1185">Reference proteome</keyword>
<dbReference type="PANTHER" id="PTHR45586:SF1">
    <property type="entry name" value="LIPOPOLYSACCHARIDE ASSEMBLY PROTEIN B"/>
    <property type="match status" value="1"/>
</dbReference>
<dbReference type="OrthoDB" id="5476253at2"/>
<feature type="region of interest" description="Disordered" evidence="3">
    <location>
        <begin position="53"/>
        <end position="89"/>
    </location>
</feature>
<dbReference type="InterPro" id="IPR019734">
    <property type="entry name" value="TPR_rpt"/>
</dbReference>
<reference evidence="5 6" key="1">
    <citation type="submission" date="2018-06" db="EMBL/GenBank/DDBJ databases">
        <title>Lujinxingia sediminis gen. nov. sp. nov., a new facultative anaerobic member of the class Deltaproteobacteria, and proposal of Lujinxingaceae fam. nov.</title>
        <authorList>
            <person name="Guo L.-Y."/>
            <person name="Li C.-M."/>
            <person name="Wang S."/>
            <person name="Du Z.-J."/>
        </authorList>
    </citation>
    <scope>NUCLEOTIDE SEQUENCE [LARGE SCALE GENOMIC DNA]</scope>
    <source>
        <strain evidence="5 6">FA350</strain>
    </source>
</reference>
<keyword evidence="4" id="KW-0732">Signal</keyword>
<feature type="chain" id="PRO_5043837059" description="Outer membrane lipoprotein BamD-like domain-containing protein" evidence="4">
    <location>
        <begin position="29"/>
        <end position="1145"/>
    </location>
</feature>
<dbReference type="EMBL" id="CP030032">
    <property type="protein sequence ID" value="AWV88060.1"/>
    <property type="molecule type" value="Genomic_DNA"/>
</dbReference>
<dbReference type="AlphaFoldDB" id="A0A2Z4FGN9"/>
<dbReference type="PROSITE" id="PS50005">
    <property type="entry name" value="TPR"/>
    <property type="match status" value="1"/>
</dbReference>
<dbReference type="Gene3D" id="1.25.40.10">
    <property type="entry name" value="Tetratricopeptide repeat domain"/>
    <property type="match status" value="5"/>
</dbReference>
<dbReference type="Proteomes" id="UP000249799">
    <property type="component" value="Chromosome"/>
</dbReference>
<sequence>MNPIKTGKRVLSLLCVMSLSGMAVTASAQDITSGAKKDRVSADAKADAVKRAGDLSKRLDQDKTVEDSGPKGPEASLKEFQDEQQKMTPEQIEELKRQISAKNKQMIAKLDRIIAGDPYNEQKPEWMFQKAELMWEVQHTEYLRARAEYNQCLGAEDQGTADSCKEPAPEYAEPQAIYKEILTQYPAYDRLDQVIYRLGDGLIEDGKGAQAVSYLQRLVKNYPNSKFLPDAHLALAEFFFKQELLGAARDNYEAVLKFESNPNYDFALYKLGWVFYNQGEYRKSVDTFKAVVERTDEKLGFQKQAINDLVVAYAEIDDGWMEVRDYLTKRVDIDFAYQKLGQMAGLYEGQGKSDKAVAIYEYFIAERPDHQRIPTWMESIIVAKKTINDFDDLEKTMNTYVAYLDRDGTWAQKNKGNEGPLNNADMLSQASLAFLANTYHVRAQKGDIQPDYVKAVDYYKEFIRRFPEAPASFDMNFFVADIYLVQLKEFENAATYYQKVVDLYKSDNVPEGAKKEDVDEIVQESAFGVVSSYDALVKSNHPDSILVQMAEYQKKYGNKEVKRDKVESGTQSKPNPKVDLLKYEEGFVVASDQFSEMYPNEDVTPTVDYVSAEVYKARGHYDRAIPRYESIIENAPKHRYAGYAGGSLLVSNYVLKNWDEVEKWARYMMDNKIFQVTPKEDLVQAIALAINERATELKEAKEFDKATAELLRLAEEFPKSDLAPGALFNAGAIYESGDDLNNAVAAYERVVNDYPSSRQAPEALFVMGAIFEARADFEKAADYFAQMGSNTEYVNEDGDKIEYKNHPQASEAVYNAAVLDAAMEKWGKSIETFEKYIALYGQDEKEAEQVKSVRLRLGYLEMERKEPKAALKRFQDYRKLKDITPAETVQVDTELGLLTEEIKGRNWEKISNDYFTAALNTWKTLEKEDQLKMRYFAANARFQQAERIYNQFTEVKLSFPMKTLIAGMKKKGALEQEAEGIYLEVLEFGSPQWIAASGYRVGQMYRDFAKNLSDLPIPEGLSEEQAMDYQWTLDEQIMPLQDKALAAFQSAQRRVIENQAYNEWSRLSSEQISAMESETYPITEQDGVKVEHARINFFVPKPMTDMDAIAKAVAEREAAKVPPTPEVAPDATGTPAGEAGPQASK</sequence>
<keyword evidence="2" id="KW-0802">TPR repeat</keyword>
<dbReference type="PANTHER" id="PTHR45586">
    <property type="entry name" value="TPR REPEAT-CONTAINING PROTEIN PA4667"/>
    <property type="match status" value="1"/>
</dbReference>
<feature type="signal peptide" evidence="4">
    <location>
        <begin position="1"/>
        <end position="28"/>
    </location>
</feature>
<evidence type="ECO:0000256" key="2">
    <source>
        <dbReference type="ARBA" id="ARBA00022803"/>
    </source>
</evidence>
<dbReference type="InterPro" id="IPR051012">
    <property type="entry name" value="CellSynth/LPSAsmb/PSIAsmb"/>
</dbReference>
<evidence type="ECO:0000256" key="3">
    <source>
        <dbReference type="SAM" id="MobiDB-lite"/>
    </source>
</evidence>
<dbReference type="KEGG" id="bsed:DN745_01410"/>
<gene>
    <name evidence="5" type="ORF">DN745_01410</name>
</gene>
<dbReference type="Pfam" id="PF13432">
    <property type="entry name" value="TPR_16"/>
    <property type="match status" value="1"/>
</dbReference>
<feature type="region of interest" description="Disordered" evidence="3">
    <location>
        <begin position="1115"/>
        <end position="1145"/>
    </location>
</feature>
<dbReference type="SMART" id="SM00028">
    <property type="entry name" value="TPR"/>
    <property type="match status" value="9"/>
</dbReference>
<evidence type="ECO:0000256" key="1">
    <source>
        <dbReference type="ARBA" id="ARBA00022737"/>
    </source>
</evidence>
<protein>
    <recommendedName>
        <fullName evidence="7">Outer membrane lipoprotein BamD-like domain-containing protein</fullName>
    </recommendedName>
</protein>
<evidence type="ECO:0000313" key="5">
    <source>
        <dbReference type="EMBL" id="AWV88060.1"/>
    </source>
</evidence>